<keyword evidence="3" id="KW-1185">Reference proteome</keyword>
<name>A0ABQ8GMI7_9PEZI</name>
<dbReference type="Proteomes" id="UP000774617">
    <property type="component" value="Unassembled WGS sequence"/>
</dbReference>
<feature type="compositionally biased region" description="Basic and acidic residues" evidence="1">
    <location>
        <begin position="283"/>
        <end position="292"/>
    </location>
</feature>
<sequence>MGIVGRPDDVIAAIEWQAADRGRRLRLKEMGSIGRGMGEMESVRLGPQMMFPGKREAVRAPGKSEGPTDACGAENRLVISTLRLHRPCQLITHHKGHRRCGRRRRAGGGLPRSRGGAGRGAGGENGGPAQHPAAALDDGGRNTHCGRPPGGAGSGEQWACCEPIRGGAHVAQSGGRCVQTLRGGECSPSQARRARRQLSVGAARWQLCKEDVGDARGLDDVGGGGEYMHGRCSQALGRRTTHAQQLIAPFQARLRAPSKRSPEPFTAPHLARWPSTSQQEPPRLQRRDKLESVPRPLIRRRDAGA</sequence>
<dbReference type="EMBL" id="JAGTJR010000005">
    <property type="protein sequence ID" value="KAH7060856.1"/>
    <property type="molecule type" value="Genomic_DNA"/>
</dbReference>
<feature type="region of interest" description="Disordered" evidence="1">
    <location>
        <begin position="95"/>
        <end position="150"/>
    </location>
</feature>
<comment type="caution">
    <text evidence="2">The sequence shown here is derived from an EMBL/GenBank/DDBJ whole genome shotgun (WGS) entry which is preliminary data.</text>
</comment>
<reference evidence="2 3" key="1">
    <citation type="journal article" date="2021" name="Nat. Commun.">
        <title>Genetic determinants of endophytism in the Arabidopsis root mycobiome.</title>
        <authorList>
            <person name="Mesny F."/>
            <person name="Miyauchi S."/>
            <person name="Thiergart T."/>
            <person name="Pickel B."/>
            <person name="Atanasova L."/>
            <person name="Karlsson M."/>
            <person name="Huettel B."/>
            <person name="Barry K.W."/>
            <person name="Haridas S."/>
            <person name="Chen C."/>
            <person name="Bauer D."/>
            <person name="Andreopoulos W."/>
            <person name="Pangilinan J."/>
            <person name="LaButti K."/>
            <person name="Riley R."/>
            <person name="Lipzen A."/>
            <person name="Clum A."/>
            <person name="Drula E."/>
            <person name="Henrissat B."/>
            <person name="Kohler A."/>
            <person name="Grigoriev I.V."/>
            <person name="Martin F.M."/>
            <person name="Hacquard S."/>
        </authorList>
    </citation>
    <scope>NUCLEOTIDE SEQUENCE [LARGE SCALE GENOMIC DNA]</scope>
    <source>
        <strain evidence="2 3">MPI-SDFR-AT-0080</strain>
    </source>
</reference>
<feature type="compositionally biased region" description="Gly residues" evidence="1">
    <location>
        <begin position="107"/>
        <end position="126"/>
    </location>
</feature>
<feature type="region of interest" description="Disordered" evidence="1">
    <location>
        <begin position="254"/>
        <end position="305"/>
    </location>
</feature>
<evidence type="ECO:0000313" key="3">
    <source>
        <dbReference type="Proteomes" id="UP000774617"/>
    </source>
</evidence>
<accession>A0ABQ8GMI7</accession>
<gene>
    <name evidence="2" type="ORF">B0J12DRAFT_347296</name>
</gene>
<proteinExistence type="predicted"/>
<organism evidence="2 3">
    <name type="scientific">Macrophomina phaseolina</name>
    <dbReference type="NCBI Taxonomy" id="35725"/>
    <lineage>
        <taxon>Eukaryota</taxon>
        <taxon>Fungi</taxon>
        <taxon>Dikarya</taxon>
        <taxon>Ascomycota</taxon>
        <taxon>Pezizomycotina</taxon>
        <taxon>Dothideomycetes</taxon>
        <taxon>Dothideomycetes incertae sedis</taxon>
        <taxon>Botryosphaeriales</taxon>
        <taxon>Botryosphaeriaceae</taxon>
        <taxon>Macrophomina</taxon>
    </lineage>
</organism>
<feature type="compositionally biased region" description="Basic residues" evidence="1">
    <location>
        <begin position="95"/>
        <end position="106"/>
    </location>
</feature>
<protein>
    <submittedName>
        <fullName evidence="2">Uncharacterized protein</fullName>
    </submittedName>
</protein>
<evidence type="ECO:0000256" key="1">
    <source>
        <dbReference type="SAM" id="MobiDB-lite"/>
    </source>
</evidence>
<evidence type="ECO:0000313" key="2">
    <source>
        <dbReference type="EMBL" id="KAH7060856.1"/>
    </source>
</evidence>